<keyword evidence="4" id="KW-0408">Iron</keyword>
<evidence type="ECO:0000259" key="7">
    <source>
        <dbReference type="PROSITE" id="PS51379"/>
    </source>
</evidence>
<evidence type="ECO:0000256" key="4">
    <source>
        <dbReference type="ARBA" id="ARBA00023004"/>
    </source>
</evidence>
<keyword evidence="3" id="KW-0560">Oxidoreductase</keyword>
<keyword evidence="2" id="KW-0479">Metal-binding</keyword>
<dbReference type="PROSITE" id="PS00198">
    <property type="entry name" value="4FE4S_FER_1"/>
    <property type="match status" value="2"/>
</dbReference>
<dbReference type="GO" id="GO:0046872">
    <property type="term" value="F:metal ion binding"/>
    <property type="evidence" value="ECO:0007669"/>
    <property type="project" value="UniProtKB-KW"/>
</dbReference>
<dbReference type="GO" id="GO:0051539">
    <property type="term" value="F:4 iron, 4 sulfur cluster binding"/>
    <property type="evidence" value="ECO:0007669"/>
    <property type="project" value="UniProtKB-KW"/>
</dbReference>
<feature type="transmembrane region" description="Helical" evidence="6">
    <location>
        <begin position="6"/>
        <end position="24"/>
    </location>
</feature>
<feature type="domain" description="4Fe-4S ferredoxin-type" evidence="7">
    <location>
        <begin position="265"/>
        <end position="294"/>
    </location>
</feature>
<dbReference type="PROSITE" id="PS51379">
    <property type="entry name" value="4FE4S_FER_2"/>
    <property type="match status" value="1"/>
</dbReference>
<keyword evidence="1" id="KW-0004">4Fe-4S</keyword>
<dbReference type="Gene3D" id="1.10.1060.10">
    <property type="entry name" value="Alpha-helical ferredoxin"/>
    <property type="match status" value="1"/>
</dbReference>
<dbReference type="InterPro" id="IPR017900">
    <property type="entry name" value="4Fe4S_Fe_S_CS"/>
</dbReference>
<protein>
    <submittedName>
        <fullName evidence="8">4Fe-4S dicluster domain-containing protein</fullName>
    </submittedName>
</protein>
<evidence type="ECO:0000256" key="5">
    <source>
        <dbReference type="ARBA" id="ARBA00023014"/>
    </source>
</evidence>
<dbReference type="InterPro" id="IPR036197">
    <property type="entry name" value="NarG-like_sf"/>
</dbReference>
<feature type="transmembrane region" description="Helical" evidence="6">
    <location>
        <begin position="171"/>
        <end position="188"/>
    </location>
</feature>
<evidence type="ECO:0000256" key="3">
    <source>
        <dbReference type="ARBA" id="ARBA00023002"/>
    </source>
</evidence>
<feature type="transmembrane region" description="Helical" evidence="6">
    <location>
        <begin position="64"/>
        <end position="88"/>
    </location>
</feature>
<proteinExistence type="predicted"/>
<dbReference type="InterPro" id="IPR009051">
    <property type="entry name" value="Helical_ferredxn"/>
</dbReference>
<feature type="transmembrane region" description="Helical" evidence="6">
    <location>
        <begin position="108"/>
        <end position="130"/>
    </location>
</feature>
<gene>
    <name evidence="8" type="ORF">GQ588_09495</name>
</gene>
<evidence type="ECO:0000313" key="8">
    <source>
        <dbReference type="EMBL" id="QHA01925.1"/>
    </source>
</evidence>
<name>A0A857DNK7_9FIRM</name>
<keyword evidence="6" id="KW-1133">Transmembrane helix</keyword>
<reference evidence="8 9" key="1">
    <citation type="submission" date="2019-12" db="EMBL/GenBank/DDBJ databases">
        <title>Sequence classification of anaerobic respiratory reductive dehalogenases: First we see many, then we see few.</title>
        <authorList>
            <person name="Molenda O."/>
            <person name="Puentes Jacome L.A."/>
            <person name="Cao X."/>
            <person name="Nesbo C.L."/>
            <person name="Tang S."/>
            <person name="Morson N."/>
            <person name="Patron J."/>
            <person name="Lomheim L."/>
            <person name="Wishart D.S."/>
            <person name="Edwards E.A."/>
        </authorList>
    </citation>
    <scope>NUCLEOTIDE SEQUENCE [LARGE SCALE GENOMIC DNA]</scope>
    <source>
        <strain evidence="8 9">12DCA</strain>
    </source>
</reference>
<accession>A0A857DNK7</accession>
<evidence type="ECO:0000313" key="9">
    <source>
        <dbReference type="Proteomes" id="UP000430508"/>
    </source>
</evidence>
<dbReference type="SUPFAM" id="SSF103501">
    <property type="entry name" value="Respiratory nitrate reductase 1 gamma chain"/>
    <property type="match status" value="1"/>
</dbReference>
<evidence type="ECO:0000256" key="1">
    <source>
        <dbReference type="ARBA" id="ARBA00022485"/>
    </source>
</evidence>
<organism evidence="8 9">
    <name type="scientific">Dehalobacter restrictus</name>
    <dbReference type="NCBI Taxonomy" id="55583"/>
    <lineage>
        <taxon>Bacteria</taxon>
        <taxon>Bacillati</taxon>
        <taxon>Bacillota</taxon>
        <taxon>Clostridia</taxon>
        <taxon>Eubacteriales</taxon>
        <taxon>Desulfitobacteriaceae</taxon>
        <taxon>Dehalobacter</taxon>
    </lineage>
</organism>
<dbReference type="Pfam" id="PF02754">
    <property type="entry name" value="CCG"/>
    <property type="match status" value="2"/>
</dbReference>
<dbReference type="GO" id="GO:0005886">
    <property type="term" value="C:plasma membrane"/>
    <property type="evidence" value="ECO:0007669"/>
    <property type="project" value="TreeGrafter"/>
</dbReference>
<dbReference type="Gene3D" id="1.20.950.20">
    <property type="entry name" value="Transmembrane di-heme cytochromes, Chain C"/>
    <property type="match status" value="1"/>
</dbReference>
<dbReference type="EMBL" id="CP046996">
    <property type="protein sequence ID" value="QHA01925.1"/>
    <property type="molecule type" value="Genomic_DNA"/>
</dbReference>
<keyword evidence="6" id="KW-0812">Transmembrane</keyword>
<sequence length="681" mass="77345">MLSLKLIIFLVLTGLAVYAFVHALSKKIRILTLGAKENRFDNPRKRLKNFIVNVLLQGKMLREFYGYIHLFIFWGFIFIALGEIPFMVEGLFPSVHVPLLGTSPYFYLIKDILSTLVFVGLIIGVIRRWIVKPKRLYRTPEAAIIVILIFLVIITEWLTSGAKVVLDANSAYNLAFIYHLFAGLYQGYSAETLSVIIEICWWTHVLIILGFLVYIPNSKHMHLLASPFNGYFATLKPAGGQVPAMDLLDEKVTEYGVGRIENFTWKQLLDCFSCGECGRCMDNCPANISGKPLNPKKLLSRELKDHLLEKGAEMTKLGLKSTAHLTDEDFRKIAKEDRECAEILQKHLIGDIFTRDELWSCTTCSACQTLCPVSNEHVNKIIDMRRYEVMNENNYAPELQLAFRNVESKYNPWGVSWSERAGWAKDLDIPVMKTAENPEYLFWVGCAGSFDNRAKKVSVATAKILKAAGVNFAILGREEKCCGDFARRAGNEYLFQFMAKENVGILNNYGVKKIITTCPHCFNTLKNEYPELGGNYEVIHHTQFINQLIGEGKLKLNKDVRLPEQRIVYHDSCYLGRYQQEYDAPRALFNKIPGVQLVEMDRNHDKSFCCGAGGSRMWMEENLGDRINNLRVEQALSKDPQAIGANCPYCITMLEDGVKDKAKPERNVHVVDPAELIAKMI</sequence>
<dbReference type="PANTHER" id="PTHR43255">
    <property type="entry name" value="IRON-SULFUR-BINDING OXIDOREDUCTASE FADF-RELATED-RELATED"/>
    <property type="match status" value="1"/>
</dbReference>
<feature type="transmembrane region" description="Helical" evidence="6">
    <location>
        <begin position="142"/>
        <end position="159"/>
    </location>
</feature>
<dbReference type="Proteomes" id="UP000430508">
    <property type="component" value="Chromosome"/>
</dbReference>
<evidence type="ECO:0000256" key="2">
    <source>
        <dbReference type="ARBA" id="ARBA00022723"/>
    </source>
</evidence>
<evidence type="ECO:0000256" key="6">
    <source>
        <dbReference type="SAM" id="Phobius"/>
    </source>
</evidence>
<dbReference type="AlphaFoldDB" id="A0A857DNK7"/>
<dbReference type="SUPFAM" id="SSF46548">
    <property type="entry name" value="alpha-helical ferredoxin"/>
    <property type="match status" value="1"/>
</dbReference>
<dbReference type="PANTHER" id="PTHR43255:SF1">
    <property type="entry name" value="IRON-SULFUR-BINDING OXIDOREDUCTASE FADF-RELATED"/>
    <property type="match status" value="1"/>
</dbReference>
<dbReference type="InterPro" id="IPR017896">
    <property type="entry name" value="4Fe4S_Fe-S-bd"/>
</dbReference>
<feature type="transmembrane region" description="Helical" evidence="6">
    <location>
        <begin position="195"/>
        <end position="215"/>
    </location>
</feature>
<keyword evidence="6" id="KW-0472">Membrane</keyword>
<dbReference type="InterPro" id="IPR051460">
    <property type="entry name" value="HdrC_iron-sulfur_subunit"/>
</dbReference>
<dbReference type="GO" id="GO:0016491">
    <property type="term" value="F:oxidoreductase activity"/>
    <property type="evidence" value="ECO:0007669"/>
    <property type="project" value="UniProtKB-KW"/>
</dbReference>
<keyword evidence="5" id="KW-0411">Iron-sulfur</keyword>
<dbReference type="InterPro" id="IPR004017">
    <property type="entry name" value="Cys_rich_dom"/>
</dbReference>